<dbReference type="PROSITE" id="PS50089">
    <property type="entry name" value="ZF_RING_2"/>
    <property type="match status" value="1"/>
</dbReference>
<evidence type="ECO:0000256" key="4">
    <source>
        <dbReference type="PROSITE-ProRule" id="PRU00175"/>
    </source>
</evidence>
<evidence type="ECO:0000256" key="2">
    <source>
        <dbReference type="ARBA" id="ARBA00022771"/>
    </source>
</evidence>
<keyword evidence="7" id="KW-1185">Reference proteome</keyword>
<protein>
    <recommendedName>
        <fullName evidence="5">RING-type domain-containing protein</fullName>
    </recommendedName>
</protein>
<dbReference type="Pfam" id="PF13445">
    <property type="entry name" value="zf-RING_UBOX"/>
    <property type="match status" value="1"/>
</dbReference>
<evidence type="ECO:0000313" key="6">
    <source>
        <dbReference type="Ensembl" id="ENSNNAP00000004290.1"/>
    </source>
</evidence>
<reference evidence="6" key="1">
    <citation type="submission" date="2025-08" db="UniProtKB">
        <authorList>
            <consortium name="Ensembl"/>
        </authorList>
    </citation>
    <scope>IDENTIFICATION</scope>
</reference>
<dbReference type="InterPro" id="IPR017907">
    <property type="entry name" value="Znf_RING_CS"/>
</dbReference>
<keyword evidence="1" id="KW-0479">Metal-binding</keyword>
<dbReference type="PROSITE" id="PS00518">
    <property type="entry name" value="ZF_RING_1"/>
    <property type="match status" value="1"/>
</dbReference>
<dbReference type="Proteomes" id="UP000694559">
    <property type="component" value="Unplaced"/>
</dbReference>
<proteinExistence type="predicted"/>
<organism evidence="6 7">
    <name type="scientific">Naja naja</name>
    <name type="common">Indian cobra</name>
    <dbReference type="NCBI Taxonomy" id="35670"/>
    <lineage>
        <taxon>Eukaryota</taxon>
        <taxon>Metazoa</taxon>
        <taxon>Chordata</taxon>
        <taxon>Craniata</taxon>
        <taxon>Vertebrata</taxon>
        <taxon>Euteleostomi</taxon>
        <taxon>Lepidosauria</taxon>
        <taxon>Squamata</taxon>
        <taxon>Bifurcata</taxon>
        <taxon>Unidentata</taxon>
        <taxon>Episquamata</taxon>
        <taxon>Toxicofera</taxon>
        <taxon>Serpentes</taxon>
        <taxon>Colubroidea</taxon>
        <taxon>Elapidae</taxon>
        <taxon>Elapinae</taxon>
        <taxon>Naja</taxon>
    </lineage>
</organism>
<dbReference type="Gene3D" id="3.30.40.10">
    <property type="entry name" value="Zinc/RING finger domain, C3HC4 (zinc finger)"/>
    <property type="match status" value="1"/>
</dbReference>
<dbReference type="GeneTree" id="ENSGT01030000234669"/>
<dbReference type="SMART" id="SM00184">
    <property type="entry name" value="RING"/>
    <property type="match status" value="1"/>
</dbReference>
<sequence>MERPYKPLLYPLRRTKPAFSVSPSAIMSQEVTVKILCSEVTCSICLDFLSPTTLACGHNFCHACLVSYCGQFPIETACPRSIYKVSILLPTIWALILPTSEGWKAESTLSLVRFELPNYRQPAVSRSSLQYCTLTTAPLWLI</sequence>
<evidence type="ECO:0000256" key="3">
    <source>
        <dbReference type="ARBA" id="ARBA00022833"/>
    </source>
</evidence>
<dbReference type="GO" id="GO:0008270">
    <property type="term" value="F:zinc ion binding"/>
    <property type="evidence" value="ECO:0007669"/>
    <property type="project" value="UniProtKB-KW"/>
</dbReference>
<keyword evidence="3" id="KW-0862">Zinc</keyword>
<dbReference type="InterPro" id="IPR013083">
    <property type="entry name" value="Znf_RING/FYVE/PHD"/>
</dbReference>
<evidence type="ECO:0000256" key="1">
    <source>
        <dbReference type="ARBA" id="ARBA00022723"/>
    </source>
</evidence>
<evidence type="ECO:0000259" key="5">
    <source>
        <dbReference type="PROSITE" id="PS50089"/>
    </source>
</evidence>
<accession>A0A8C6VKE0</accession>
<feature type="domain" description="RING-type" evidence="5">
    <location>
        <begin position="42"/>
        <end position="79"/>
    </location>
</feature>
<dbReference type="SUPFAM" id="SSF57850">
    <property type="entry name" value="RING/U-box"/>
    <property type="match status" value="1"/>
</dbReference>
<evidence type="ECO:0000313" key="7">
    <source>
        <dbReference type="Proteomes" id="UP000694559"/>
    </source>
</evidence>
<dbReference type="InterPro" id="IPR001841">
    <property type="entry name" value="Znf_RING"/>
</dbReference>
<name>A0A8C6VKE0_NAJNA</name>
<dbReference type="AlphaFoldDB" id="A0A8C6VKE0"/>
<reference evidence="6" key="2">
    <citation type="submission" date="2025-09" db="UniProtKB">
        <authorList>
            <consortium name="Ensembl"/>
        </authorList>
    </citation>
    <scope>IDENTIFICATION</scope>
</reference>
<keyword evidence="2 4" id="KW-0863">Zinc-finger</keyword>
<dbReference type="InterPro" id="IPR027370">
    <property type="entry name" value="Znf-RING_euk"/>
</dbReference>
<dbReference type="Ensembl" id="ENSNNAT00000004485.1">
    <property type="protein sequence ID" value="ENSNNAP00000004290.1"/>
    <property type="gene ID" value="ENSNNAG00000002878.1"/>
</dbReference>